<dbReference type="Proteomes" id="UP000616346">
    <property type="component" value="Unassembled WGS sequence"/>
</dbReference>
<keyword evidence="5" id="KW-1185">Reference proteome</keyword>
<organism evidence="4 5">
    <name type="scientific">Phocaeicola faecium</name>
    <dbReference type="NCBI Taxonomy" id="2762213"/>
    <lineage>
        <taxon>Bacteria</taxon>
        <taxon>Pseudomonadati</taxon>
        <taxon>Bacteroidota</taxon>
        <taxon>Bacteroidia</taxon>
        <taxon>Bacteroidales</taxon>
        <taxon>Bacteroidaceae</taxon>
        <taxon>Phocaeicola</taxon>
    </lineage>
</organism>
<dbReference type="InterPro" id="IPR002502">
    <property type="entry name" value="Amidase_domain"/>
</dbReference>
<name>A0ABR8V9C4_9BACT</name>
<dbReference type="SMART" id="SM00701">
    <property type="entry name" value="PGRP"/>
    <property type="match status" value="1"/>
</dbReference>
<dbReference type="CDD" id="cd06583">
    <property type="entry name" value="PGRP"/>
    <property type="match status" value="1"/>
</dbReference>
<dbReference type="PANTHER" id="PTHR11022:SF41">
    <property type="entry name" value="PEPTIDOGLYCAN-RECOGNITION PROTEIN LC-RELATED"/>
    <property type="match status" value="1"/>
</dbReference>
<evidence type="ECO:0000259" key="2">
    <source>
        <dbReference type="SMART" id="SM00644"/>
    </source>
</evidence>
<proteinExistence type="inferred from homology"/>
<evidence type="ECO:0000259" key="3">
    <source>
        <dbReference type="SMART" id="SM00701"/>
    </source>
</evidence>
<gene>
    <name evidence="4" type="ORF">H9626_03575</name>
</gene>
<dbReference type="InterPro" id="IPR006619">
    <property type="entry name" value="PGRP_domain_met/bac"/>
</dbReference>
<feature type="domain" description="N-acetylmuramoyl-L-alanine amidase" evidence="2">
    <location>
        <begin position="1"/>
        <end position="127"/>
    </location>
</feature>
<comment type="similarity">
    <text evidence="1">Belongs to the N-acetylmuramoyl-L-alanine amidase 2 family.</text>
</comment>
<evidence type="ECO:0000313" key="4">
    <source>
        <dbReference type="EMBL" id="MBD8001297.1"/>
    </source>
</evidence>
<dbReference type="InterPro" id="IPR015510">
    <property type="entry name" value="PGRP"/>
</dbReference>
<dbReference type="InterPro" id="IPR018247">
    <property type="entry name" value="EF_Hand_1_Ca_BS"/>
</dbReference>
<dbReference type="SUPFAM" id="SSF55846">
    <property type="entry name" value="N-acetylmuramoyl-L-alanine amidase-like"/>
    <property type="match status" value="1"/>
</dbReference>
<dbReference type="PANTHER" id="PTHR11022">
    <property type="entry name" value="PEPTIDOGLYCAN RECOGNITION PROTEIN"/>
    <property type="match status" value="1"/>
</dbReference>
<feature type="domain" description="Peptidoglycan recognition protein family" evidence="3">
    <location>
        <begin position="1"/>
        <end position="119"/>
    </location>
</feature>
<dbReference type="SMART" id="SM00644">
    <property type="entry name" value="Ami_2"/>
    <property type="match status" value="1"/>
</dbReference>
<dbReference type="RefSeq" id="WP_178257017.1">
    <property type="nucleotide sequence ID" value="NZ_JACSPQ010000001.1"/>
</dbReference>
<dbReference type="EMBL" id="JACSPQ010000001">
    <property type="protein sequence ID" value="MBD8001297.1"/>
    <property type="molecule type" value="Genomic_DNA"/>
</dbReference>
<evidence type="ECO:0000313" key="5">
    <source>
        <dbReference type="Proteomes" id="UP000616346"/>
    </source>
</evidence>
<sequence length="153" mass="17009">MREIDTIVVHCTATRADVPLSPHALDAMHRRRGFDGCGYHYYIRRDGQICSMRPVERTGAHARGFNAKSIGIAYEGGLDAGGRAADTRTPQQRHALCVLVRVLAKDYGIKRVVGHRDLSPDLDGDGTVEPHEWTKQCPCFDVSREVPEWLGKA</sequence>
<protein>
    <submittedName>
        <fullName evidence="4">N-acetylmuramoyl-L-alanine amidase</fullName>
    </submittedName>
</protein>
<dbReference type="InterPro" id="IPR036505">
    <property type="entry name" value="Amidase/PGRP_sf"/>
</dbReference>
<accession>A0ABR8V9C4</accession>
<dbReference type="Pfam" id="PF01510">
    <property type="entry name" value="Amidase_2"/>
    <property type="match status" value="1"/>
</dbReference>
<dbReference type="Gene3D" id="3.40.80.10">
    <property type="entry name" value="Peptidoglycan recognition protein-like"/>
    <property type="match status" value="1"/>
</dbReference>
<dbReference type="PROSITE" id="PS00018">
    <property type="entry name" value="EF_HAND_1"/>
    <property type="match status" value="1"/>
</dbReference>
<evidence type="ECO:0000256" key="1">
    <source>
        <dbReference type="ARBA" id="ARBA00007553"/>
    </source>
</evidence>
<reference evidence="4 5" key="1">
    <citation type="submission" date="2020-08" db="EMBL/GenBank/DDBJ databases">
        <title>A Genomic Blueprint of the Chicken Gut Microbiome.</title>
        <authorList>
            <person name="Gilroy R."/>
            <person name="Ravi A."/>
            <person name="Getino M."/>
            <person name="Pursley I."/>
            <person name="Horton D.L."/>
            <person name="Alikhan N.-F."/>
            <person name="Baker D."/>
            <person name="Gharbi K."/>
            <person name="Hall N."/>
            <person name="Watson M."/>
            <person name="Adriaenssens E.M."/>
            <person name="Foster-Nyarko E."/>
            <person name="Jarju S."/>
            <person name="Secka A."/>
            <person name="Antonio M."/>
            <person name="Oren A."/>
            <person name="Chaudhuri R."/>
            <person name="La Ragione R.M."/>
            <person name="Hildebrand F."/>
            <person name="Pallen M.J."/>
        </authorList>
    </citation>
    <scope>NUCLEOTIDE SEQUENCE [LARGE SCALE GENOMIC DNA]</scope>
    <source>
        <strain evidence="4 5">Sa1YUN3</strain>
    </source>
</reference>
<comment type="caution">
    <text evidence="4">The sequence shown here is derived from an EMBL/GenBank/DDBJ whole genome shotgun (WGS) entry which is preliminary data.</text>
</comment>